<sequence>MEHEIEHLLQPIGGGAPAGEDLAYSATFDQIREARRSDDPSLSQGDWEQTLKTAEWPLAIRLCEDALRNKSKDLQLVAWYAEAQVQANGVAGLARGLALAAGWLERYWENGFPELDPQDLDERVAKLEWLNQQLGGALRNVPLIKPEFGAYSWNQWQQSREVENLGLKDSYAREAAIAEGKLSGEVFEKAATQSGHGWFQAKAEELVSALTAYEALDAQVDLRFGAAAPSLADIRNAIYACQDLVLRYRQQFAVNKPAAAPQPQPAAEESRTVSHAAPSPVYTAAPASAFDGQIRSRDEAVRMLGEVARYFRHNEPHSPVSLLAERAARWAEMSLEEWLQHVVKDSGTLSQLQELLDVRQDQD</sequence>
<dbReference type="PANTHER" id="PTHR37951">
    <property type="entry name" value="CYTOPLASMIC PROTEIN-RELATED"/>
    <property type="match status" value="1"/>
</dbReference>
<name>A0ABS7FJG7_9NEIS</name>
<dbReference type="EMBL" id="JAHDTB010000038">
    <property type="protein sequence ID" value="MBW8290224.1"/>
    <property type="molecule type" value="Genomic_DNA"/>
</dbReference>
<dbReference type="NCBIfam" id="TIGR03363">
    <property type="entry name" value="VI_chp_8"/>
    <property type="match status" value="1"/>
</dbReference>
<feature type="domain" description="ImpA N-terminal" evidence="1">
    <location>
        <begin position="9"/>
        <end position="132"/>
    </location>
</feature>
<proteinExistence type="predicted"/>
<dbReference type="InterPro" id="IPR010657">
    <property type="entry name" value="ImpA_N"/>
</dbReference>
<dbReference type="GeneID" id="89687549"/>
<gene>
    <name evidence="2" type="primary">tssA</name>
    <name evidence="2" type="ORF">KIF53_21525</name>
</gene>
<evidence type="ECO:0000313" key="3">
    <source>
        <dbReference type="Proteomes" id="UP000711178"/>
    </source>
</evidence>
<dbReference type="RefSeq" id="WP_047258038.1">
    <property type="nucleotide sequence ID" value="NZ_CP142381.1"/>
</dbReference>
<dbReference type="InterPro" id="IPR017740">
    <property type="entry name" value="TssA-like"/>
</dbReference>
<reference evidence="2 3" key="1">
    <citation type="submission" date="2021-05" db="EMBL/GenBank/DDBJ databases">
        <title>Draft Whole Genome Sequencing Of Biosensor Chromobacterium violaceum Strain CV026 Reveals A Regulatory RNA In Chromobacterium violaceum Phenotype Regulatory Network.</title>
        <authorList>
            <person name="Hong K.W."/>
            <person name="Chan K.G."/>
            <person name="Chang C.-Y."/>
        </authorList>
    </citation>
    <scope>NUCLEOTIDE SEQUENCE [LARGE SCALE GENOMIC DNA]</scope>
    <source>
        <strain evidence="2 3">ATCC 31532</strain>
    </source>
</reference>
<evidence type="ECO:0000259" key="1">
    <source>
        <dbReference type="Pfam" id="PF06812"/>
    </source>
</evidence>
<accession>A0ABS7FJG7</accession>
<evidence type="ECO:0000313" key="2">
    <source>
        <dbReference type="EMBL" id="MBW8290224.1"/>
    </source>
</evidence>
<organism evidence="2 3">
    <name type="scientific">Chromobacterium subtsugae</name>
    <dbReference type="NCBI Taxonomy" id="251747"/>
    <lineage>
        <taxon>Bacteria</taxon>
        <taxon>Pseudomonadati</taxon>
        <taxon>Pseudomonadota</taxon>
        <taxon>Betaproteobacteria</taxon>
        <taxon>Neisseriales</taxon>
        <taxon>Chromobacteriaceae</taxon>
        <taxon>Chromobacterium</taxon>
    </lineage>
</organism>
<protein>
    <submittedName>
        <fullName evidence="2">Type VI secretion system protein TssA</fullName>
    </submittedName>
</protein>
<comment type="caution">
    <text evidence="2">The sequence shown here is derived from an EMBL/GenBank/DDBJ whole genome shotgun (WGS) entry which is preliminary data.</text>
</comment>
<dbReference type="Proteomes" id="UP000711178">
    <property type="component" value="Unassembled WGS sequence"/>
</dbReference>
<dbReference type="Pfam" id="PF06812">
    <property type="entry name" value="ImpA_N"/>
    <property type="match status" value="1"/>
</dbReference>
<dbReference type="PANTHER" id="PTHR37951:SF1">
    <property type="entry name" value="TYPE VI SECRETION SYSTEM COMPONENT TSSA1"/>
    <property type="match status" value="1"/>
</dbReference>
<keyword evidence="3" id="KW-1185">Reference proteome</keyword>